<evidence type="ECO:0000313" key="1">
    <source>
        <dbReference type="EMBL" id="MFL9829543.1"/>
    </source>
</evidence>
<dbReference type="PROSITE" id="PS51257">
    <property type="entry name" value="PROKAR_LIPOPROTEIN"/>
    <property type="match status" value="1"/>
</dbReference>
<dbReference type="RefSeq" id="WP_408079299.1">
    <property type="nucleotide sequence ID" value="NZ_JBELQA010000001.1"/>
</dbReference>
<sequence>MKKYILILCCFLIIVSCNKNKKKVVEKSNIVKSIVVSKFNSSNNLIPKVNSDTLIIKSKCAIIYDQTEKNIEKRKKEIGEEKFYVGADDFLFYLNEANEYLESKEIKIITTENHKILKFVSDNKKVTIINLDLEKDMGGVYLFNSKQTPKKINIMDISDEFESYMK</sequence>
<keyword evidence="2" id="KW-1185">Reference proteome</keyword>
<protein>
    <recommendedName>
        <fullName evidence="3">DUF4252 domain-containing protein</fullName>
    </recommendedName>
</protein>
<evidence type="ECO:0008006" key="3">
    <source>
        <dbReference type="Google" id="ProtNLM"/>
    </source>
</evidence>
<reference evidence="1 2" key="1">
    <citation type="submission" date="2024-06" db="EMBL/GenBank/DDBJ databases">
        <authorList>
            <person name="Kaempfer P."/>
            <person name="Viver T."/>
        </authorList>
    </citation>
    <scope>NUCLEOTIDE SEQUENCE [LARGE SCALE GENOMIC DNA]</scope>
    <source>
        <strain evidence="1 2">ST-87</strain>
    </source>
</reference>
<gene>
    <name evidence="1" type="ORF">ABS764_01645</name>
</gene>
<comment type="caution">
    <text evidence="1">The sequence shown here is derived from an EMBL/GenBank/DDBJ whole genome shotgun (WGS) entry which is preliminary data.</text>
</comment>
<accession>A0ABW8XNX7</accession>
<organism evidence="1 2">
    <name type="scientific">Flavobacterium plantiphilum</name>
    <dbReference type="NCBI Taxonomy" id="3163297"/>
    <lineage>
        <taxon>Bacteria</taxon>
        <taxon>Pseudomonadati</taxon>
        <taxon>Bacteroidota</taxon>
        <taxon>Flavobacteriia</taxon>
        <taxon>Flavobacteriales</taxon>
        <taxon>Flavobacteriaceae</taxon>
        <taxon>Flavobacterium</taxon>
    </lineage>
</organism>
<dbReference type="Proteomes" id="UP001629260">
    <property type="component" value="Unassembled WGS sequence"/>
</dbReference>
<name>A0ABW8XNX7_9FLAO</name>
<proteinExistence type="predicted"/>
<evidence type="ECO:0000313" key="2">
    <source>
        <dbReference type="Proteomes" id="UP001629260"/>
    </source>
</evidence>
<dbReference type="EMBL" id="JBELQA010000001">
    <property type="protein sequence ID" value="MFL9829543.1"/>
    <property type="molecule type" value="Genomic_DNA"/>
</dbReference>